<keyword evidence="1" id="KW-0472">Membrane</keyword>
<keyword evidence="1" id="KW-1133">Transmembrane helix</keyword>
<protein>
    <submittedName>
        <fullName evidence="2">Uncharacterized protein</fullName>
    </submittedName>
</protein>
<accession>A0A0F9EUI1</accession>
<keyword evidence="1" id="KW-0812">Transmembrane</keyword>
<feature type="transmembrane region" description="Helical" evidence="1">
    <location>
        <begin position="15"/>
        <end position="37"/>
    </location>
</feature>
<evidence type="ECO:0000313" key="2">
    <source>
        <dbReference type="EMBL" id="KKL69926.1"/>
    </source>
</evidence>
<organism evidence="2">
    <name type="scientific">marine sediment metagenome</name>
    <dbReference type="NCBI Taxonomy" id="412755"/>
    <lineage>
        <taxon>unclassified sequences</taxon>
        <taxon>metagenomes</taxon>
        <taxon>ecological metagenomes</taxon>
    </lineage>
</organism>
<sequence length="72" mass="8181">MIFDFFDKVAESVEFLIALGSIMGFLMLIVGILGWMFLGQFKRHKMISVIVVAIILLTVCGFSTGIKYFHIY</sequence>
<reference evidence="2" key="1">
    <citation type="journal article" date="2015" name="Nature">
        <title>Complex archaea that bridge the gap between prokaryotes and eukaryotes.</title>
        <authorList>
            <person name="Spang A."/>
            <person name="Saw J.H."/>
            <person name="Jorgensen S.L."/>
            <person name="Zaremba-Niedzwiedzka K."/>
            <person name="Martijn J."/>
            <person name="Lind A.E."/>
            <person name="van Eijk R."/>
            <person name="Schleper C."/>
            <person name="Guy L."/>
            <person name="Ettema T.J."/>
        </authorList>
    </citation>
    <scope>NUCLEOTIDE SEQUENCE</scope>
</reference>
<gene>
    <name evidence="3" type="ORF">LCGC14_1699180</name>
    <name evidence="2" type="ORF">LCGC14_2110030</name>
</gene>
<feature type="transmembrane region" description="Helical" evidence="1">
    <location>
        <begin position="49"/>
        <end position="69"/>
    </location>
</feature>
<evidence type="ECO:0000313" key="3">
    <source>
        <dbReference type="EMBL" id="KKM15132.1"/>
    </source>
</evidence>
<dbReference type="EMBL" id="LAZR01026055">
    <property type="protein sequence ID" value="KKL69926.1"/>
    <property type="molecule type" value="Genomic_DNA"/>
</dbReference>
<comment type="caution">
    <text evidence="2">The sequence shown here is derived from an EMBL/GenBank/DDBJ whole genome shotgun (WGS) entry which is preliminary data.</text>
</comment>
<proteinExistence type="predicted"/>
<evidence type="ECO:0000256" key="1">
    <source>
        <dbReference type="SAM" id="Phobius"/>
    </source>
</evidence>
<dbReference type="EMBL" id="LAZR01014981">
    <property type="protein sequence ID" value="KKM15132.1"/>
    <property type="molecule type" value="Genomic_DNA"/>
</dbReference>
<dbReference type="AlphaFoldDB" id="A0A0F9EUI1"/>
<name>A0A0F9EUI1_9ZZZZ</name>